<dbReference type="PANTHER" id="PTHR36382:SF2">
    <property type="entry name" value="OS04G0635700 PROTEIN"/>
    <property type="match status" value="1"/>
</dbReference>
<evidence type="ECO:0000313" key="2">
    <source>
        <dbReference type="EMBL" id="KAF3326345.1"/>
    </source>
</evidence>
<feature type="region of interest" description="Disordered" evidence="1">
    <location>
        <begin position="88"/>
        <end position="108"/>
    </location>
</feature>
<gene>
    <name evidence="2" type="ORF">FCM35_KLT07975</name>
</gene>
<keyword evidence="3" id="KW-1185">Reference proteome</keyword>
<dbReference type="OrthoDB" id="2020083at2759"/>
<reference evidence="2" key="1">
    <citation type="submission" date="2020-01" db="EMBL/GenBank/DDBJ databases">
        <title>Genome sequence of Kobresia littledalei, the first chromosome-level genome in the family Cyperaceae.</title>
        <authorList>
            <person name="Qu G."/>
        </authorList>
    </citation>
    <scope>NUCLEOTIDE SEQUENCE</scope>
    <source>
        <strain evidence="2">C.B.Clarke</strain>
        <tissue evidence="2">Leaf</tissue>
    </source>
</reference>
<dbReference type="PANTHER" id="PTHR36382">
    <property type="entry name" value="OSJNBA0043L09.26 PROTEIN"/>
    <property type="match status" value="1"/>
</dbReference>
<protein>
    <submittedName>
        <fullName evidence="2">Uncharacterized protein</fullName>
    </submittedName>
</protein>
<accession>A0A833QIV3</accession>
<name>A0A833QIV3_9POAL</name>
<dbReference type="AlphaFoldDB" id="A0A833QIV3"/>
<organism evidence="2 3">
    <name type="scientific">Carex littledalei</name>
    <dbReference type="NCBI Taxonomy" id="544730"/>
    <lineage>
        <taxon>Eukaryota</taxon>
        <taxon>Viridiplantae</taxon>
        <taxon>Streptophyta</taxon>
        <taxon>Embryophyta</taxon>
        <taxon>Tracheophyta</taxon>
        <taxon>Spermatophyta</taxon>
        <taxon>Magnoliopsida</taxon>
        <taxon>Liliopsida</taxon>
        <taxon>Poales</taxon>
        <taxon>Cyperaceae</taxon>
        <taxon>Cyperoideae</taxon>
        <taxon>Cariceae</taxon>
        <taxon>Carex</taxon>
        <taxon>Carex subgen. Euthyceras</taxon>
    </lineage>
</organism>
<sequence length="108" mass="12208">MDTNVLSHQFHISSLDLLRVISEQEGVAIEELNTGKICDWFLKNKLKREQNPESVVLQWDDPFSRTVISISNVAANANGGIKAKYRIPPQPCHGLTSNKRTTFQEKKS</sequence>
<dbReference type="Proteomes" id="UP000623129">
    <property type="component" value="Unassembled WGS sequence"/>
</dbReference>
<dbReference type="EMBL" id="SWLB01000018">
    <property type="protein sequence ID" value="KAF3326345.1"/>
    <property type="molecule type" value="Genomic_DNA"/>
</dbReference>
<evidence type="ECO:0000313" key="3">
    <source>
        <dbReference type="Proteomes" id="UP000623129"/>
    </source>
</evidence>
<evidence type="ECO:0000256" key="1">
    <source>
        <dbReference type="SAM" id="MobiDB-lite"/>
    </source>
</evidence>
<proteinExistence type="predicted"/>
<comment type="caution">
    <text evidence="2">The sequence shown here is derived from an EMBL/GenBank/DDBJ whole genome shotgun (WGS) entry which is preliminary data.</text>
</comment>